<dbReference type="EMBL" id="GBRH01268532">
    <property type="protein sequence ID" value="JAD29363.1"/>
    <property type="molecule type" value="Transcribed_RNA"/>
</dbReference>
<accession>A0A0A8YVB5</accession>
<name>A0A0A8YVB5_ARUDO</name>
<proteinExistence type="predicted"/>
<dbReference type="AlphaFoldDB" id="A0A0A8YVB5"/>
<reference evidence="1" key="2">
    <citation type="journal article" date="2015" name="Data Brief">
        <title>Shoot transcriptome of the giant reed, Arundo donax.</title>
        <authorList>
            <person name="Barrero R.A."/>
            <person name="Guerrero F.D."/>
            <person name="Moolhuijzen P."/>
            <person name="Goolsby J.A."/>
            <person name="Tidwell J."/>
            <person name="Bellgard S.E."/>
            <person name="Bellgard M.I."/>
        </authorList>
    </citation>
    <scope>NUCLEOTIDE SEQUENCE</scope>
    <source>
        <tissue evidence="1">Shoot tissue taken approximately 20 cm above the soil surface</tissue>
    </source>
</reference>
<evidence type="ECO:0000313" key="1">
    <source>
        <dbReference type="EMBL" id="JAD29363.1"/>
    </source>
</evidence>
<sequence length="19" mass="2361">MQYQRSKNMHPCLKIQLQN</sequence>
<organism evidence="1">
    <name type="scientific">Arundo donax</name>
    <name type="common">Giant reed</name>
    <name type="synonym">Donax arundinaceus</name>
    <dbReference type="NCBI Taxonomy" id="35708"/>
    <lineage>
        <taxon>Eukaryota</taxon>
        <taxon>Viridiplantae</taxon>
        <taxon>Streptophyta</taxon>
        <taxon>Embryophyta</taxon>
        <taxon>Tracheophyta</taxon>
        <taxon>Spermatophyta</taxon>
        <taxon>Magnoliopsida</taxon>
        <taxon>Liliopsida</taxon>
        <taxon>Poales</taxon>
        <taxon>Poaceae</taxon>
        <taxon>PACMAD clade</taxon>
        <taxon>Arundinoideae</taxon>
        <taxon>Arundineae</taxon>
        <taxon>Arundo</taxon>
    </lineage>
</organism>
<protein>
    <submittedName>
        <fullName evidence="1">Uncharacterized protein</fullName>
    </submittedName>
</protein>
<reference evidence="1" key="1">
    <citation type="submission" date="2014-09" db="EMBL/GenBank/DDBJ databases">
        <authorList>
            <person name="Magalhaes I.L.F."/>
            <person name="Oliveira U."/>
            <person name="Santos F.R."/>
            <person name="Vidigal T.H.D.A."/>
            <person name="Brescovit A.D."/>
            <person name="Santos A.J."/>
        </authorList>
    </citation>
    <scope>NUCLEOTIDE SEQUENCE</scope>
    <source>
        <tissue evidence="1">Shoot tissue taken approximately 20 cm above the soil surface</tissue>
    </source>
</reference>